<dbReference type="Gene3D" id="1.20.120.910">
    <property type="entry name" value="DksA, coiled-coil domain"/>
    <property type="match status" value="1"/>
</dbReference>
<dbReference type="PROSITE" id="PS51128">
    <property type="entry name" value="ZF_DKSA_2"/>
    <property type="match status" value="1"/>
</dbReference>
<name>A0ABP6NMG8_9ACTN</name>
<reference evidence="3" key="1">
    <citation type="journal article" date="2019" name="Int. J. Syst. Evol. Microbiol.">
        <title>The Global Catalogue of Microorganisms (GCM) 10K type strain sequencing project: providing services to taxonomists for standard genome sequencing and annotation.</title>
        <authorList>
            <consortium name="The Broad Institute Genomics Platform"/>
            <consortium name="The Broad Institute Genome Sequencing Center for Infectious Disease"/>
            <person name="Wu L."/>
            <person name="Ma J."/>
        </authorList>
    </citation>
    <scope>NUCLEOTIDE SEQUENCE [LARGE SCALE GENOMIC DNA]</scope>
    <source>
        <strain evidence="3">JCM 9092</strain>
    </source>
</reference>
<feature type="zinc finger region" description="dksA C4-type" evidence="1">
    <location>
        <begin position="59"/>
        <end position="83"/>
    </location>
</feature>
<accession>A0ABP6NMG8</accession>
<organism evidence="2 3">
    <name type="scientific">Streptomyces rectiviolaceus</name>
    <dbReference type="NCBI Taxonomy" id="332591"/>
    <lineage>
        <taxon>Bacteria</taxon>
        <taxon>Bacillati</taxon>
        <taxon>Actinomycetota</taxon>
        <taxon>Actinomycetes</taxon>
        <taxon>Kitasatosporales</taxon>
        <taxon>Streptomycetaceae</taxon>
        <taxon>Streptomyces</taxon>
    </lineage>
</organism>
<dbReference type="EMBL" id="BAAAUG010000219">
    <property type="protein sequence ID" value="GAA3151174.1"/>
    <property type="molecule type" value="Genomic_DNA"/>
</dbReference>
<evidence type="ECO:0000256" key="1">
    <source>
        <dbReference type="PROSITE-ProRule" id="PRU00510"/>
    </source>
</evidence>
<evidence type="ECO:0000313" key="2">
    <source>
        <dbReference type="EMBL" id="GAA3151174.1"/>
    </source>
</evidence>
<evidence type="ECO:0000313" key="3">
    <source>
        <dbReference type="Proteomes" id="UP001501637"/>
    </source>
</evidence>
<sequence length="93" mass="10105">MTEYMGPEDQTRFSGLLRERRLRLLRPIGASAAADAAAEEVKALEKALHRLAAAEYGWCDLCGAEMGYALLERHLTAISCADCHGLEGDRPGS</sequence>
<evidence type="ECO:0008006" key="4">
    <source>
        <dbReference type="Google" id="ProtNLM"/>
    </source>
</evidence>
<comment type="caution">
    <text evidence="2">The sequence shown here is derived from an EMBL/GenBank/DDBJ whole genome shotgun (WGS) entry which is preliminary data.</text>
</comment>
<proteinExistence type="predicted"/>
<gene>
    <name evidence="2" type="ORF">GCM10010449_81870</name>
</gene>
<dbReference type="Proteomes" id="UP001501637">
    <property type="component" value="Unassembled WGS sequence"/>
</dbReference>
<keyword evidence="3" id="KW-1185">Reference proteome</keyword>
<protein>
    <recommendedName>
        <fullName evidence="4">DksA C4-type domain-containing protein</fullName>
    </recommendedName>
</protein>